<sequence>MMITEETIPTGIGSTNILSRETISVHLDYHELVSLATKIMFQEISAVFFHFVCHIMCPGFDHLYSQCQCPIFTAVWISYDHLYKGNVPYLLCGSPMATYTKSMSHIYCVDLLSSIVCTRSLNVGLS</sequence>
<dbReference type="EMBL" id="HBUF01045919">
    <property type="protein sequence ID" value="CAG6619646.1"/>
    <property type="molecule type" value="Transcribed_RNA"/>
</dbReference>
<proteinExistence type="predicted"/>
<evidence type="ECO:0000313" key="1">
    <source>
        <dbReference type="EMBL" id="CAG6619646.1"/>
    </source>
</evidence>
<dbReference type="AlphaFoldDB" id="A0A8D8M2Y8"/>
<reference evidence="1" key="1">
    <citation type="submission" date="2021-05" db="EMBL/GenBank/DDBJ databases">
        <authorList>
            <person name="Alioto T."/>
            <person name="Alioto T."/>
            <person name="Gomez Garrido J."/>
        </authorList>
    </citation>
    <scope>NUCLEOTIDE SEQUENCE</scope>
</reference>
<dbReference type="EMBL" id="HBUF01045924">
    <property type="protein sequence ID" value="CAG6619660.1"/>
    <property type="molecule type" value="Transcribed_RNA"/>
</dbReference>
<protein>
    <submittedName>
        <fullName evidence="1">Uncharacterized protein</fullName>
    </submittedName>
</protein>
<accession>A0A8D8M2Y8</accession>
<dbReference type="EMBL" id="HBUF01045925">
    <property type="protein sequence ID" value="CAG6619663.1"/>
    <property type="molecule type" value="Transcribed_RNA"/>
</dbReference>
<organism evidence="1">
    <name type="scientific">Cacopsylla melanoneura</name>
    <dbReference type="NCBI Taxonomy" id="428564"/>
    <lineage>
        <taxon>Eukaryota</taxon>
        <taxon>Metazoa</taxon>
        <taxon>Ecdysozoa</taxon>
        <taxon>Arthropoda</taxon>
        <taxon>Hexapoda</taxon>
        <taxon>Insecta</taxon>
        <taxon>Pterygota</taxon>
        <taxon>Neoptera</taxon>
        <taxon>Paraneoptera</taxon>
        <taxon>Hemiptera</taxon>
        <taxon>Sternorrhyncha</taxon>
        <taxon>Psylloidea</taxon>
        <taxon>Psyllidae</taxon>
        <taxon>Psyllinae</taxon>
        <taxon>Cacopsylla</taxon>
    </lineage>
</organism>
<name>A0A8D8M2Y8_9HEMI</name>
<dbReference type="EMBL" id="HBUF01045920">
    <property type="protein sequence ID" value="CAG6619649.1"/>
    <property type="molecule type" value="Transcribed_RNA"/>
</dbReference>